<dbReference type="GO" id="GO:0032153">
    <property type="term" value="C:cell division site"/>
    <property type="evidence" value="ECO:0007669"/>
    <property type="project" value="UniProtKB-UniRule"/>
</dbReference>
<evidence type="ECO:0000256" key="6">
    <source>
        <dbReference type="ARBA" id="ARBA00023306"/>
    </source>
</evidence>
<dbReference type="AlphaFoldDB" id="A0A0R1XFW1"/>
<comment type="function">
    <text evidence="7">Essential cell division protein.</text>
</comment>
<evidence type="ECO:0000256" key="8">
    <source>
        <dbReference type="NCBIfam" id="TIGR02209"/>
    </source>
</evidence>
<dbReference type="GO" id="GO:0043093">
    <property type="term" value="P:FtsZ-dependent cytokinesis"/>
    <property type="evidence" value="ECO:0007669"/>
    <property type="project" value="UniProtKB-UniRule"/>
</dbReference>
<evidence type="ECO:0000256" key="3">
    <source>
        <dbReference type="ARBA" id="ARBA00022692"/>
    </source>
</evidence>
<evidence type="ECO:0000256" key="10">
    <source>
        <dbReference type="SAM" id="MobiDB-lite"/>
    </source>
</evidence>
<dbReference type="PATRIC" id="fig|1122147.4.peg.2018"/>
<comment type="subcellular location">
    <subcellularLocation>
        <location evidence="7">Cell membrane</location>
        <topology evidence="7">Single-pass type II membrane protein</topology>
    </subcellularLocation>
    <text evidence="7">Localizes to the division septum where it forms a ring structure.</text>
</comment>
<keyword evidence="4 7" id="KW-1133">Transmembrane helix</keyword>
<keyword evidence="1 7" id="KW-1003">Cell membrane</keyword>
<keyword evidence="5 7" id="KW-0472">Membrane</keyword>
<feature type="compositionally biased region" description="Low complexity" evidence="10">
    <location>
        <begin position="24"/>
        <end position="36"/>
    </location>
</feature>
<keyword evidence="2 7" id="KW-0132">Cell division</keyword>
<dbReference type="OrthoDB" id="2300328at2"/>
<dbReference type="InterPro" id="IPR007060">
    <property type="entry name" value="FtsL/DivIC"/>
</dbReference>
<dbReference type="Pfam" id="PF04977">
    <property type="entry name" value="DivIC"/>
    <property type="match status" value="1"/>
</dbReference>
<evidence type="ECO:0000256" key="7">
    <source>
        <dbReference type="HAMAP-Rule" id="MF_00910"/>
    </source>
</evidence>
<proteinExistence type="inferred from homology"/>
<dbReference type="Proteomes" id="UP000050949">
    <property type="component" value="Unassembled WGS sequence"/>
</dbReference>
<dbReference type="GO" id="GO:0005886">
    <property type="term" value="C:plasma membrane"/>
    <property type="evidence" value="ECO:0007669"/>
    <property type="project" value="UniProtKB-SubCell"/>
</dbReference>
<dbReference type="InterPro" id="IPR011922">
    <property type="entry name" value="Cell_div_FtsL"/>
</dbReference>
<evidence type="ECO:0000313" key="12">
    <source>
        <dbReference type="Proteomes" id="UP000050949"/>
    </source>
</evidence>
<feature type="transmembrane region" description="Helical" evidence="7">
    <location>
        <begin position="48"/>
        <end position="71"/>
    </location>
</feature>
<sequence>MMIEQKDLNWGQGSAVPQRKEVPTPHQQPQAQPQAIPKRVPLSGLERVLITTIAAVCGFFMITLVSTQVGLTTTQRQYQNLTTTINNKKSQNNDLQQEIGELTSSQRLNEFAKAHGLTLIEGNIRNIGK</sequence>
<evidence type="ECO:0000256" key="2">
    <source>
        <dbReference type="ARBA" id="ARBA00022618"/>
    </source>
</evidence>
<evidence type="ECO:0000256" key="1">
    <source>
        <dbReference type="ARBA" id="ARBA00022475"/>
    </source>
</evidence>
<evidence type="ECO:0000256" key="4">
    <source>
        <dbReference type="ARBA" id="ARBA00022989"/>
    </source>
</evidence>
<comment type="similarity">
    <text evidence="7">Belongs to the FtsL family.</text>
</comment>
<keyword evidence="6 7" id="KW-0131">Cell cycle</keyword>
<comment type="caution">
    <text evidence="11">The sequence shown here is derived from an EMBL/GenBank/DDBJ whole genome shotgun (WGS) entry which is preliminary data.</text>
</comment>
<dbReference type="HAMAP" id="MF_00910">
    <property type="entry name" value="FtsL"/>
    <property type="match status" value="1"/>
</dbReference>
<name>A0A0R1XFW1_9LACO</name>
<keyword evidence="9" id="KW-0175">Coiled coil</keyword>
<dbReference type="RefSeq" id="WP_081674527.1">
    <property type="nucleotide sequence ID" value="NZ_AUEH01000001.1"/>
</dbReference>
<dbReference type="NCBIfam" id="TIGR02209">
    <property type="entry name" value="ftsL_broad"/>
    <property type="match status" value="1"/>
</dbReference>
<evidence type="ECO:0000256" key="9">
    <source>
        <dbReference type="SAM" id="Coils"/>
    </source>
</evidence>
<dbReference type="EMBL" id="AZFW01000032">
    <property type="protein sequence ID" value="KRM28485.1"/>
    <property type="molecule type" value="Genomic_DNA"/>
</dbReference>
<accession>A0A0R1XFW1</accession>
<feature type="region of interest" description="Disordered" evidence="10">
    <location>
        <begin position="1"/>
        <end position="36"/>
    </location>
</feature>
<dbReference type="eggNOG" id="COG4839">
    <property type="taxonomic scope" value="Bacteria"/>
</dbReference>
<evidence type="ECO:0000256" key="5">
    <source>
        <dbReference type="ARBA" id="ARBA00023136"/>
    </source>
</evidence>
<protein>
    <recommendedName>
        <fullName evidence="7 8">Cell division protein FtsL</fullName>
    </recommendedName>
</protein>
<keyword evidence="3 7" id="KW-0812">Transmembrane</keyword>
<organism evidence="11 12">
    <name type="scientific">Schleiferilactobacillus harbinensis DSM 16991</name>
    <dbReference type="NCBI Taxonomy" id="1122147"/>
    <lineage>
        <taxon>Bacteria</taxon>
        <taxon>Bacillati</taxon>
        <taxon>Bacillota</taxon>
        <taxon>Bacilli</taxon>
        <taxon>Lactobacillales</taxon>
        <taxon>Lactobacillaceae</taxon>
        <taxon>Schleiferilactobacillus</taxon>
    </lineage>
</organism>
<evidence type="ECO:0000313" key="11">
    <source>
        <dbReference type="EMBL" id="KRM28485.1"/>
    </source>
</evidence>
<gene>
    <name evidence="7" type="primary">ftsL</name>
    <name evidence="11" type="ORF">FC91_GL001949</name>
</gene>
<reference evidence="11 12" key="1">
    <citation type="journal article" date="2015" name="Genome Announc.">
        <title>Expanding the biotechnology potential of lactobacilli through comparative genomics of 213 strains and associated genera.</title>
        <authorList>
            <person name="Sun Z."/>
            <person name="Harris H.M."/>
            <person name="McCann A."/>
            <person name="Guo C."/>
            <person name="Argimon S."/>
            <person name="Zhang W."/>
            <person name="Yang X."/>
            <person name="Jeffery I.B."/>
            <person name="Cooney J.C."/>
            <person name="Kagawa T.F."/>
            <person name="Liu W."/>
            <person name="Song Y."/>
            <person name="Salvetti E."/>
            <person name="Wrobel A."/>
            <person name="Rasinkangas P."/>
            <person name="Parkhill J."/>
            <person name="Rea M.C."/>
            <person name="O'Sullivan O."/>
            <person name="Ritari J."/>
            <person name="Douillard F.P."/>
            <person name="Paul Ross R."/>
            <person name="Yang R."/>
            <person name="Briner A.E."/>
            <person name="Felis G.E."/>
            <person name="de Vos W.M."/>
            <person name="Barrangou R."/>
            <person name="Klaenhammer T.R."/>
            <person name="Caufield P.W."/>
            <person name="Cui Y."/>
            <person name="Zhang H."/>
            <person name="O'Toole P.W."/>
        </authorList>
    </citation>
    <scope>NUCLEOTIDE SEQUENCE [LARGE SCALE GENOMIC DNA]</scope>
    <source>
        <strain evidence="11 12">DSM 16991</strain>
    </source>
</reference>
<feature type="coiled-coil region" evidence="9">
    <location>
        <begin position="78"/>
        <end position="105"/>
    </location>
</feature>